<feature type="signal peptide" evidence="1">
    <location>
        <begin position="1"/>
        <end position="19"/>
    </location>
</feature>
<dbReference type="OrthoDB" id="10423300at2759"/>
<accession>A0A6J0BB41</accession>
<dbReference type="RefSeq" id="XP_015510923.1">
    <property type="nucleotide sequence ID" value="XM_015655437.2"/>
</dbReference>
<protein>
    <submittedName>
        <fullName evidence="3">Pupal cuticle protein C1B</fullName>
    </submittedName>
</protein>
<dbReference type="GeneID" id="107217776"/>
<evidence type="ECO:0000313" key="3">
    <source>
        <dbReference type="RefSeq" id="XP_015510923.1"/>
    </source>
</evidence>
<feature type="chain" id="PRO_5026684841" evidence="1">
    <location>
        <begin position="20"/>
        <end position="102"/>
    </location>
</feature>
<name>A0A6J0BB41_NEOLC</name>
<dbReference type="InParanoid" id="A0A6J0BB41"/>
<evidence type="ECO:0000256" key="1">
    <source>
        <dbReference type="SAM" id="SignalP"/>
    </source>
</evidence>
<keyword evidence="2" id="KW-1185">Reference proteome</keyword>
<proteinExistence type="predicted"/>
<dbReference type="KEGG" id="nlo:107217776"/>
<reference evidence="3" key="1">
    <citation type="submission" date="2025-08" db="UniProtKB">
        <authorList>
            <consortium name="RefSeq"/>
        </authorList>
    </citation>
    <scope>IDENTIFICATION</scope>
    <source>
        <tissue evidence="3">Thorax and Abdomen</tissue>
    </source>
</reference>
<evidence type="ECO:0000313" key="2">
    <source>
        <dbReference type="Proteomes" id="UP000829291"/>
    </source>
</evidence>
<dbReference type="AlphaFoldDB" id="A0A6J0BB41"/>
<gene>
    <name evidence="3" type="primary">LOC107217776</name>
</gene>
<sequence>MKSFAVFLIVGVAMSVANPVDVESIEPVKTTKVEDAVEPVDPSVRDKRTLLVGAAPYVAPVAYSAYAAPVAYTAYSSPYTSYPVAYSAYSAYPYYASSYYVV</sequence>
<organism evidence="3">
    <name type="scientific">Neodiprion lecontei</name>
    <name type="common">Redheaded pine sawfly</name>
    <dbReference type="NCBI Taxonomy" id="441921"/>
    <lineage>
        <taxon>Eukaryota</taxon>
        <taxon>Metazoa</taxon>
        <taxon>Ecdysozoa</taxon>
        <taxon>Arthropoda</taxon>
        <taxon>Hexapoda</taxon>
        <taxon>Insecta</taxon>
        <taxon>Pterygota</taxon>
        <taxon>Neoptera</taxon>
        <taxon>Endopterygota</taxon>
        <taxon>Hymenoptera</taxon>
        <taxon>Tenthredinoidea</taxon>
        <taxon>Diprionidae</taxon>
        <taxon>Diprioninae</taxon>
        <taxon>Neodiprion</taxon>
    </lineage>
</organism>
<dbReference type="Proteomes" id="UP000829291">
    <property type="component" value="Chromosome 1"/>
</dbReference>
<keyword evidence="1" id="KW-0732">Signal</keyword>